<protein>
    <submittedName>
        <fullName evidence="1">Uncharacterized protein</fullName>
    </submittedName>
</protein>
<dbReference type="EMBL" id="CP029600">
    <property type="protein sequence ID" value="AWO00701.1"/>
    <property type="molecule type" value="Genomic_DNA"/>
</dbReference>
<gene>
    <name evidence="1" type="ORF">DLD77_02815</name>
</gene>
<sequence length="62" mass="7056">MVNIKWIKFIQHVRFSDAYLGKTLLLARNFSLKIVKKGQSGKTEVVNLRLTASPVGKRNKTL</sequence>
<proteinExistence type="predicted"/>
<reference evidence="1 2" key="1">
    <citation type="submission" date="2018-05" db="EMBL/GenBank/DDBJ databases">
        <title>Chitinophaga sp. nov., isolated from rhizosphere soil of Alhagi.</title>
        <authorList>
            <person name="Liu Y."/>
        </authorList>
    </citation>
    <scope>NUCLEOTIDE SEQUENCE [LARGE SCALE GENOMIC DNA]</scope>
    <source>
        <strain evidence="1 2">T22</strain>
    </source>
</reference>
<accession>A0ABM6W9R3</accession>
<dbReference type="Proteomes" id="UP000246099">
    <property type="component" value="Chromosome"/>
</dbReference>
<keyword evidence="2" id="KW-1185">Reference proteome</keyword>
<name>A0ABM6W9R3_9BACT</name>
<evidence type="ECO:0000313" key="1">
    <source>
        <dbReference type="EMBL" id="AWO00701.1"/>
    </source>
</evidence>
<evidence type="ECO:0000313" key="2">
    <source>
        <dbReference type="Proteomes" id="UP000246099"/>
    </source>
</evidence>
<organism evidence="1 2">
    <name type="scientific">Chitinophaga alhagiae</name>
    <dbReference type="NCBI Taxonomy" id="2203219"/>
    <lineage>
        <taxon>Bacteria</taxon>
        <taxon>Pseudomonadati</taxon>
        <taxon>Bacteroidota</taxon>
        <taxon>Chitinophagia</taxon>
        <taxon>Chitinophagales</taxon>
        <taxon>Chitinophagaceae</taxon>
        <taxon>Chitinophaga</taxon>
    </lineage>
</organism>